<evidence type="ECO:0000256" key="3">
    <source>
        <dbReference type="ARBA" id="ARBA00022670"/>
    </source>
</evidence>
<dbReference type="CDD" id="cd14256">
    <property type="entry name" value="Dockerin_I"/>
    <property type="match status" value="1"/>
</dbReference>
<dbReference type="SUPFAM" id="SSF55486">
    <property type="entry name" value="Metalloproteases ('zincins'), catalytic domain"/>
    <property type="match status" value="1"/>
</dbReference>
<keyword evidence="3" id="KW-0645">Protease</keyword>
<evidence type="ECO:0000256" key="1">
    <source>
        <dbReference type="ARBA" id="ARBA00004613"/>
    </source>
</evidence>
<feature type="domain" description="Peptidase M10 metallopeptidase" evidence="9">
    <location>
        <begin position="117"/>
        <end position="209"/>
    </location>
</feature>
<dbReference type="PRINTS" id="PR00138">
    <property type="entry name" value="MATRIXIN"/>
</dbReference>
<dbReference type="PANTHER" id="PTHR10199">
    <property type="entry name" value="THROMBOSPONDIN"/>
    <property type="match status" value="1"/>
</dbReference>
<dbReference type="Proteomes" id="UP001143362">
    <property type="component" value="Unassembled WGS sequence"/>
</dbReference>
<gene>
    <name evidence="10" type="ORF">EYC98_14340</name>
</gene>
<dbReference type="SUPFAM" id="SSF63446">
    <property type="entry name" value="Type I dockerin domain"/>
    <property type="match status" value="1"/>
</dbReference>
<dbReference type="RefSeq" id="WP_279246033.1">
    <property type="nucleotide sequence ID" value="NZ_SHNN01000002.1"/>
</dbReference>
<comment type="subcellular location">
    <subcellularLocation>
        <location evidence="1">Secreted</location>
    </subcellularLocation>
</comment>
<keyword evidence="5" id="KW-0732">Signal</keyword>
<evidence type="ECO:0000256" key="8">
    <source>
        <dbReference type="ARBA" id="ARBA00022837"/>
    </source>
</evidence>
<evidence type="ECO:0000313" key="11">
    <source>
        <dbReference type="Proteomes" id="UP001143362"/>
    </source>
</evidence>
<evidence type="ECO:0000256" key="5">
    <source>
        <dbReference type="ARBA" id="ARBA00022729"/>
    </source>
</evidence>
<dbReference type="InterPro" id="IPR001818">
    <property type="entry name" value="Pept_M10_metallopeptidase"/>
</dbReference>
<keyword evidence="8" id="KW-0106">Calcium</keyword>
<dbReference type="EMBL" id="SHNN01000002">
    <property type="protein sequence ID" value="MCX2982039.1"/>
    <property type="molecule type" value="Genomic_DNA"/>
</dbReference>
<dbReference type="InterPro" id="IPR059100">
    <property type="entry name" value="TSP3_bac"/>
</dbReference>
<evidence type="ECO:0000256" key="7">
    <source>
        <dbReference type="ARBA" id="ARBA00022833"/>
    </source>
</evidence>
<proteinExistence type="predicted"/>
<dbReference type="Gene3D" id="4.10.1080.10">
    <property type="entry name" value="TSP type-3 repeat"/>
    <property type="match status" value="2"/>
</dbReference>
<dbReference type="InterPro" id="IPR028974">
    <property type="entry name" value="TSP_type-3_rpt"/>
</dbReference>
<dbReference type="Gene3D" id="1.10.1330.10">
    <property type="entry name" value="Dockerin domain"/>
    <property type="match status" value="1"/>
</dbReference>
<keyword evidence="7" id="KW-0862">Zinc</keyword>
<dbReference type="InterPro" id="IPR021190">
    <property type="entry name" value="Pept_M10A"/>
</dbReference>
<dbReference type="PROSITE" id="PS00018">
    <property type="entry name" value="EF_HAND_1"/>
    <property type="match status" value="1"/>
</dbReference>
<keyword evidence="6" id="KW-0378">Hydrolase</keyword>
<name>A0ABT3TJ55_9GAMM</name>
<dbReference type="InterPro" id="IPR018247">
    <property type="entry name" value="EF_Hand_1_Ca_BS"/>
</dbReference>
<accession>A0ABT3TJ55</accession>
<dbReference type="GO" id="GO:0008237">
    <property type="term" value="F:metallopeptidase activity"/>
    <property type="evidence" value="ECO:0007669"/>
    <property type="project" value="UniProtKB-KW"/>
</dbReference>
<evidence type="ECO:0000259" key="9">
    <source>
        <dbReference type="Pfam" id="PF00413"/>
    </source>
</evidence>
<organism evidence="10 11">
    <name type="scientific">Candidatus Litorirhabdus singularis</name>
    <dbReference type="NCBI Taxonomy" id="2518993"/>
    <lineage>
        <taxon>Bacteria</taxon>
        <taxon>Pseudomonadati</taxon>
        <taxon>Pseudomonadota</taxon>
        <taxon>Gammaproteobacteria</taxon>
        <taxon>Cellvibrionales</taxon>
        <taxon>Halieaceae</taxon>
        <taxon>Candidatus Litorirhabdus</taxon>
    </lineage>
</organism>
<keyword evidence="4" id="KW-0479">Metal-binding</keyword>
<dbReference type="SUPFAM" id="SSF103647">
    <property type="entry name" value="TSP type-3 repeat"/>
    <property type="match status" value="2"/>
</dbReference>
<dbReference type="Pfam" id="PF00413">
    <property type="entry name" value="Peptidase_M10"/>
    <property type="match status" value="1"/>
</dbReference>
<dbReference type="InterPro" id="IPR024079">
    <property type="entry name" value="MetalloPept_cat_dom_sf"/>
</dbReference>
<reference evidence="10" key="1">
    <citation type="submission" date="2019-02" db="EMBL/GenBank/DDBJ databases">
        <authorList>
            <person name="Li S.-H."/>
        </authorList>
    </citation>
    <scope>NUCLEOTIDE SEQUENCE</scope>
    <source>
        <strain evidence="10">IMCC14734</strain>
    </source>
</reference>
<evidence type="ECO:0000256" key="2">
    <source>
        <dbReference type="ARBA" id="ARBA00022525"/>
    </source>
</evidence>
<dbReference type="InterPro" id="IPR036439">
    <property type="entry name" value="Dockerin_dom_sf"/>
</dbReference>
<dbReference type="Pfam" id="PF18884">
    <property type="entry name" value="TSP3_bac"/>
    <property type="match status" value="1"/>
</dbReference>
<dbReference type="Gene3D" id="3.40.390.10">
    <property type="entry name" value="Collagenase (Catalytic Domain)"/>
    <property type="match status" value="1"/>
</dbReference>
<keyword evidence="11" id="KW-1185">Reference proteome</keyword>
<evidence type="ECO:0000313" key="10">
    <source>
        <dbReference type="EMBL" id="MCX2982039.1"/>
    </source>
</evidence>
<keyword evidence="10" id="KW-0482">Metalloprotease</keyword>
<protein>
    <submittedName>
        <fullName evidence="10">Matrixin family metalloprotease</fullName>
    </submittedName>
</protein>
<sequence length="562" mass="58353">MNTLRGKAVQVALTIVLSHSIAANGYELASFFWAEGQADINVDLTASNPPGVNEPNVVAGGPSTAELQSAYIEALGIWNTTSTFNYTATIDNGSSDPCVVPSVDPGNGVIFAETGCGNAFGSRTLAVQQTWFSGANATKTGTVFNNTKQWDLYNGSWSGVAEFRRVAVHELGHGLGLNHTSAGGAIMRPTTGNTEVPQADDIAGAAALYDSDADGWGLFQDNCVSVANSSQSNVDGDAQGDACDADIDGDDVYDTEGEAVSYGLDSLSGSFFPFGPDSGSDFDYRAMTFPIPFTGSLTTIALPIDCPSGDLILSIRTLDTAGTPGGEILASEVLAAGTGVPTFFNGAQEYEFSNPATIAAGTGVAVVAQALSSCRWFISAGASYSLGVGYRSTDGSDWLGGGYFPFAAVLDPDVKDNCPLVENPDQNDLDVDGLGDLCDPDQDNDGLSNIDETNLYLTNPMLFDTDGDTYSDGDEVISGSDPLEEDSVPGPGNGDINGDGEVNLADVLIGQQFLLGSLSLTASELRRGDVAPLIAGVPQADGQFELGDLLRILQKVTGQITF</sequence>
<evidence type="ECO:0000256" key="6">
    <source>
        <dbReference type="ARBA" id="ARBA00022801"/>
    </source>
</evidence>
<evidence type="ECO:0000256" key="4">
    <source>
        <dbReference type="ARBA" id="ARBA00022723"/>
    </source>
</evidence>
<comment type="caution">
    <text evidence="10">The sequence shown here is derived from an EMBL/GenBank/DDBJ whole genome shotgun (WGS) entry which is preliminary data.</text>
</comment>
<keyword evidence="2" id="KW-0964">Secreted</keyword>